<dbReference type="EMBL" id="BK015752">
    <property type="protein sequence ID" value="DAE23372.1"/>
    <property type="molecule type" value="Genomic_DNA"/>
</dbReference>
<protein>
    <submittedName>
        <fullName evidence="1">Uncharacterized protein</fullName>
    </submittedName>
</protein>
<accession>A0A8S5QXJ1</accession>
<reference evidence="1" key="1">
    <citation type="journal article" date="2021" name="Proc. Natl. Acad. Sci. U.S.A.">
        <title>A Catalog of Tens of Thousands of Viruses from Human Metagenomes Reveals Hidden Associations with Chronic Diseases.</title>
        <authorList>
            <person name="Tisza M.J."/>
            <person name="Buck C.B."/>
        </authorList>
    </citation>
    <scope>NUCLEOTIDE SEQUENCE</scope>
    <source>
        <strain evidence="1">CtcPl3</strain>
    </source>
</reference>
<sequence length="38" mass="4525">MFRTTSHGSAKIPIKELKNNYLRKEYYNRKPPILVKSC</sequence>
<name>A0A8S5QXJ1_9CAUD</name>
<proteinExistence type="predicted"/>
<organism evidence="1">
    <name type="scientific">Myoviridae sp. ctcPl3</name>
    <dbReference type="NCBI Taxonomy" id="2826669"/>
    <lineage>
        <taxon>Viruses</taxon>
        <taxon>Duplodnaviria</taxon>
        <taxon>Heunggongvirae</taxon>
        <taxon>Uroviricota</taxon>
        <taxon>Caudoviricetes</taxon>
    </lineage>
</organism>
<evidence type="ECO:0000313" key="1">
    <source>
        <dbReference type="EMBL" id="DAE23372.1"/>
    </source>
</evidence>